<evidence type="ECO:0000256" key="1">
    <source>
        <dbReference type="ARBA" id="ARBA00022963"/>
    </source>
</evidence>
<comment type="caution">
    <text evidence="4">The sequence shown here is derived from an EMBL/GenBank/DDBJ whole genome shotgun (WGS) entry which is preliminary data.</text>
</comment>
<reference evidence="4" key="1">
    <citation type="journal article" date="2023" name="Insect Mol. Biol.">
        <title>Genome sequencing provides insights into the evolution of gene families encoding plant cell wall-degrading enzymes in longhorned beetles.</title>
        <authorList>
            <person name="Shin N.R."/>
            <person name="Okamura Y."/>
            <person name="Kirsch R."/>
            <person name="Pauchet Y."/>
        </authorList>
    </citation>
    <scope>NUCLEOTIDE SEQUENCE</scope>
    <source>
        <strain evidence="4">RBIC_L_NR</strain>
    </source>
</reference>
<dbReference type="Gene3D" id="3.40.50.1820">
    <property type="entry name" value="alpha/beta hydrolase"/>
    <property type="match status" value="1"/>
</dbReference>
<gene>
    <name evidence="4" type="ORF">NQ314_018329</name>
</gene>
<evidence type="ECO:0000256" key="2">
    <source>
        <dbReference type="ARBA" id="ARBA00023098"/>
    </source>
</evidence>
<dbReference type="PANTHER" id="PTHR11005">
    <property type="entry name" value="LYSOSOMAL ACID LIPASE-RELATED"/>
    <property type="match status" value="1"/>
</dbReference>
<dbReference type="EMBL" id="JANEYF010005151">
    <property type="protein sequence ID" value="KAJ8929018.1"/>
    <property type="molecule type" value="Genomic_DNA"/>
</dbReference>
<protein>
    <recommendedName>
        <fullName evidence="3">AB hydrolase-1 domain-containing protein</fullName>
    </recommendedName>
</protein>
<keyword evidence="2" id="KW-0443">Lipid metabolism</keyword>
<dbReference type="Proteomes" id="UP001162156">
    <property type="component" value="Unassembled WGS sequence"/>
</dbReference>
<proteinExistence type="predicted"/>
<keyword evidence="5" id="KW-1185">Reference proteome</keyword>
<accession>A0AAV8WR88</accession>
<keyword evidence="1" id="KW-0442">Lipid degradation</keyword>
<dbReference type="Pfam" id="PF00561">
    <property type="entry name" value="Abhydrolase_1"/>
    <property type="match status" value="1"/>
</dbReference>
<evidence type="ECO:0000313" key="5">
    <source>
        <dbReference type="Proteomes" id="UP001162156"/>
    </source>
</evidence>
<evidence type="ECO:0000259" key="3">
    <source>
        <dbReference type="Pfam" id="PF00561"/>
    </source>
</evidence>
<dbReference type="InterPro" id="IPR000073">
    <property type="entry name" value="AB_hydrolase_1"/>
</dbReference>
<sequence>MGNVRGNSYSRNHTSLNPDRNSDFWQFSWHHIGLIDLPTMIDYVLSQTGADGVYYAGHSQGTTAFFVMTSSRPEYNSKIKAQVSLAPIGFMNHMTSPLMKIMAFWQKPLSALLDLIGMDEFLPSEGFLSMLSEAMCSNGAGQVLCKNALFAVCGFSPNEMNVTMLPTIMAHTPAGAATKQFLHYAQEINSG</sequence>
<organism evidence="4 5">
    <name type="scientific">Rhamnusium bicolor</name>
    <dbReference type="NCBI Taxonomy" id="1586634"/>
    <lineage>
        <taxon>Eukaryota</taxon>
        <taxon>Metazoa</taxon>
        <taxon>Ecdysozoa</taxon>
        <taxon>Arthropoda</taxon>
        <taxon>Hexapoda</taxon>
        <taxon>Insecta</taxon>
        <taxon>Pterygota</taxon>
        <taxon>Neoptera</taxon>
        <taxon>Endopterygota</taxon>
        <taxon>Coleoptera</taxon>
        <taxon>Polyphaga</taxon>
        <taxon>Cucujiformia</taxon>
        <taxon>Chrysomeloidea</taxon>
        <taxon>Cerambycidae</taxon>
        <taxon>Lepturinae</taxon>
        <taxon>Rhagiini</taxon>
        <taxon>Rhamnusium</taxon>
    </lineage>
</organism>
<dbReference type="SUPFAM" id="SSF53474">
    <property type="entry name" value="alpha/beta-Hydrolases"/>
    <property type="match status" value="1"/>
</dbReference>
<dbReference type="GO" id="GO:0016042">
    <property type="term" value="P:lipid catabolic process"/>
    <property type="evidence" value="ECO:0007669"/>
    <property type="project" value="UniProtKB-KW"/>
</dbReference>
<feature type="domain" description="AB hydrolase-1" evidence="3">
    <location>
        <begin position="2"/>
        <end position="108"/>
    </location>
</feature>
<dbReference type="AlphaFoldDB" id="A0AAV8WR88"/>
<evidence type="ECO:0000313" key="4">
    <source>
        <dbReference type="EMBL" id="KAJ8929018.1"/>
    </source>
</evidence>
<name>A0AAV8WR88_9CUCU</name>
<dbReference type="InterPro" id="IPR029058">
    <property type="entry name" value="AB_hydrolase_fold"/>
</dbReference>